<dbReference type="RefSeq" id="WP_020001248.1">
    <property type="nucleotide sequence ID" value="NZ_CP192219.1"/>
</dbReference>
<name>A0A8G2C6P7_9BACT</name>
<gene>
    <name evidence="1" type="ORF">SAMN05660830_00109</name>
</gene>
<dbReference type="EMBL" id="FQZR01000002">
    <property type="protein sequence ID" value="SHI48880.1"/>
    <property type="molecule type" value="Genomic_DNA"/>
</dbReference>
<protein>
    <submittedName>
        <fullName evidence="1">Uncharacterized protein</fullName>
    </submittedName>
</protein>
<comment type="caution">
    <text evidence="1">The sequence shown here is derived from an EMBL/GenBank/DDBJ whole genome shotgun (WGS) entry which is preliminary data.</text>
</comment>
<dbReference type="AlphaFoldDB" id="A0A8G2C6P7"/>
<reference evidence="1 2" key="1">
    <citation type="submission" date="2016-11" db="EMBL/GenBank/DDBJ databases">
        <authorList>
            <person name="Varghese N."/>
            <person name="Submissions S."/>
        </authorList>
    </citation>
    <scope>NUCLEOTIDE SEQUENCE [LARGE SCALE GENOMIC DNA]</scope>
    <source>
        <strain evidence="1 2">DSM 17919</strain>
    </source>
</reference>
<sequence length="157" mass="17978">MQTDDKTLSNIHPLFSRLSGEVIWLLMEEHDASSEDINVFMDNVMAWRSAHLQNMRRLFENKELYLQITVDRVGDIPADQEACITCEKLSGKIIPASHPDLISLLPPYSLGCRCRGKIITKAELPESPDYLTLEDCPKHSFMCSTGWFLNYSWADKK</sequence>
<accession>A0A8G2C6P7</accession>
<proteinExistence type="predicted"/>
<evidence type="ECO:0000313" key="2">
    <source>
        <dbReference type="Proteomes" id="UP000184001"/>
    </source>
</evidence>
<organism evidence="1 2">
    <name type="scientific">Halodesulfovibrio aestuarii</name>
    <dbReference type="NCBI Taxonomy" id="126333"/>
    <lineage>
        <taxon>Bacteria</taxon>
        <taxon>Pseudomonadati</taxon>
        <taxon>Thermodesulfobacteriota</taxon>
        <taxon>Desulfovibrionia</taxon>
        <taxon>Desulfovibrionales</taxon>
        <taxon>Desulfovibrionaceae</taxon>
        <taxon>Halodesulfovibrio</taxon>
    </lineage>
</organism>
<evidence type="ECO:0000313" key="1">
    <source>
        <dbReference type="EMBL" id="SHI48880.1"/>
    </source>
</evidence>
<dbReference type="Proteomes" id="UP000184001">
    <property type="component" value="Unassembled WGS sequence"/>
</dbReference>